<reference evidence="9 10" key="1">
    <citation type="journal article" date="2015" name="Genome Biol. Evol.">
        <title>Characterization of Three Mycobacterium spp. with Potential Use in Bioremediation by Genome Sequencing and Comparative Genomics.</title>
        <authorList>
            <person name="Das S."/>
            <person name="Pettersson B.M."/>
            <person name="Behra P.R."/>
            <person name="Ramesh M."/>
            <person name="Dasgupta S."/>
            <person name="Bhattacharya A."/>
            <person name="Kirsebom L.A."/>
        </authorList>
    </citation>
    <scope>NUCLEOTIDE SEQUENCE [LARGE SCALE GENOMIC DNA]</scope>
    <source>
        <strain evidence="9 10">DSM 43826</strain>
    </source>
</reference>
<keyword evidence="4 7" id="KW-0812">Transmembrane</keyword>
<comment type="caution">
    <text evidence="9">The sequence shown here is derived from an EMBL/GenBank/DDBJ whole genome shotgun (WGS) entry which is preliminary data.</text>
</comment>
<dbReference type="PANTHER" id="PTHR33406:SF11">
    <property type="entry name" value="MEMBRANE PROTEIN SCO6666-RELATED"/>
    <property type="match status" value="1"/>
</dbReference>
<feature type="domain" description="SSD" evidence="8">
    <location>
        <begin position="233"/>
        <end position="354"/>
    </location>
</feature>
<keyword evidence="5 7" id="KW-1133">Transmembrane helix</keyword>
<evidence type="ECO:0000313" key="10">
    <source>
        <dbReference type="Proteomes" id="UP000036513"/>
    </source>
</evidence>
<feature type="transmembrane region" description="Helical" evidence="7">
    <location>
        <begin position="394"/>
        <end position="413"/>
    </location>
</feature>
<evidence type="ECO:0000256" key="4">
    <source>
        <dbReference type="ARBA" id="ARBA00022692"/>
    </source>
</evidence>
<dbReference type="Proteomes" id="UP000036513">
    <property type="component" value="Unassembled WGS sequence"/>
</dbReference>
<dbReference type="PANTHER" id="PTHR33406">
    <property type="entry name" value="MEMBRANE PROTEIN MJ1562-RELATED"/>
    <property type="match status" value="1"/>
</dbReference>
<proteinExistence type="inferred from homology"/>
<accession>A0A0J6VR82</accession>
<dbReference type="GO" id="GO:0005886">
    <property type="term" value="C:plasma membrane"/>
    <property type="evidence" value="ECO:0007669"/>
    <property type="project" value="UniProtKB-SubCell"/>
</dbReference>
<feature type="transmembrane region" description="Helical" evidence="7">
    <location>
        <begin position="563"/>
        <end position="585"/>
    </location>
</feature>
<name>A0A0J6VR82_9MYCO</name>
<dbReference type="STRING" id="37916.MCHLDSM_04141"/>
<dbReference type="Pfam" id="PF03176">
    <property type="entry name" value="MMPL"/>
    <property type="match status" value="2"/>
</dbReference>
<evidence type="ECO:0000313" key="9">
    <source>
        <dbReference type="EMBL" id="KMO71992.1"/>
    </source>
</evidence>
<protein>
    <submittedName>
        <fullName evidence="9">Membrane protein YdfJ</fullName>
    </submittedName>
</protein>
<evidence type="ECO:0000259" key="8">
    <source>
        <dbReference type="PROSITE" id="PS50156"/>
    </source>
</evidence>
<feature type="transmembrane region" description="Helical" evidence="7">
    <location>
        <begin position="200"/>
        <end position="219"/>
    </location>
</feature>
<feature type="transmembrane region" description="Helical" evidence="7">
    <location>
        <begin position="226"/>
        <end position="247"/>
    </location>
</feature>
<feature type="transmembrane region" description="Helical" evidence="7">
    <location>
        <begin position="628"/>
        <end position="649"/>
    </location>
</feature>
<dbReference type="InterPro" id="IPR004869">
    <property type="entry name" value="MMPL_dom"/>
</dbReference>
<dbReference type="Gene3D" id="1.20.1640.10">
    <property type="entry name" value="Multidrug efflux transporter AcrB transmembrane domain"/>
    <property type="match status" value="2"/>
</dbReference>
<feature type="transmembrane region" description="Helical" evidence="7">
    <location>
        <begin position="705"/>
        <end position="724"/>
    </location>
</feature>
<dbReference type="AlphaFoldDB" id="A0A0J6VR82"/>
<evidence type="ECO:0000256" key="5">
    <source>
        <dbReference type="ARBA" id="ARBA00022989"/>
    </source>
</evidence>
<dbReference type="SUPFAM" id="SSF82866">
    <property type="entry name" value="Multidrug efflux transporter AcrB transmembrane domain"/>
    <property type="match status" value="2"/>
</dbReference>
<feature type="transmembrane region" description="Helical" evidence="7">
    <location>
        <begin position="679"/>
        <end position="699"/>
    </location>
</feature>
<comment type="subcellular location">
    <subcellularLocation>
        <location evidence="1">Cell membrane</location>
        <topology evidence="1">Multi-pass membrane protein</topology>
    </subcellularLocation>
</comment>
<feature type="transmembrane region" description="Helical" evidence="7">
    <location>
        <begin position="331"/>
        <end position="356"/>
    </location>
</feature>
<evidence type="ECO:0000256" key="2">
    <source>
        <dbReference type="ARBA" id="ARBA00010157"/>
    </source>
</evidence>
<dbReference type="InterPro" id="IPR000731">
    <property type="entry name" value="SSD"/>
</dbReference>
<keyword evidence="3" id="KW-1003">Cell membrane</keyword>
<organism evidence="9 10">
    <name type="scientific">Mycolicibacterium chlorophenolicum</name>
    <dbReference type="NCBI Taxonomy" id="37916"/>
    <lineage>
        <taxon>Bacteria</taxon>
        <taxon>Bacillati</taxon>
        <taxon>Actinomycetota</taxon>
        <taxon>Actinomycetes</taxon>
        <taxon>Mycobacteriales</taxon>
        <taxon>Mycobacteriaceae</taxon>
        <taxon>Mycolicibacterium</taxon>
    </lineage>
</organism>
<dbReference type="InterPro" id="IPR050545">
    <property type="entry name" value="Mycobact_MmpL"/>
</dbReference>
<keyword evidence="10" id="KW-1185">Reference proteome</keyword>
<evidence type="ECO:0000256" key="6">
    <source>
        <dbReference type="ARBA" id="ARBA00023136"/>
    </source>
</evidence>
<gene>
    <name evidence="9" type="primary">ydfJ_2</name>
    <name evidence="9" type="ORF">MCHLDSM_04141</name>
</gene>
<evidence type="ECO:0000256" key="3">
    <source>
        <dbReference type="ARBA" id="ARBA00022475"/>
    </source>
</evidence>
<feature type="transmembrane region" description="Helical" evidence="7">
    <location>
        <begin position="590"/>
        <end position="608"/>
    </location>
</feature>
<feature type="domain" description="SSD" evidence="8">
    <location>
        <begin position="552"/>
        <end position="730"/>
    </location>
</feature>
<comment type="similarity">
    <text evidence="2">Belongs to the resistance-nodulation-cell division (RND) (TC 2.A.6) family. MmpL subfamily.</text>
</comment>
<dbReference type="PATRIC" id="fig|37916.4.peg.4108"/>
<sequence>MAIPTRPDGLRGRHRKRITVLHRVALTAIAAPRRILALAALALVAGAVFGVPAASSLSAGGFQDPAAESARATTTLMETFGRGGMQLVFGVTDSAGVDSPDARATGEDIVALLRTAPEVVGVVSAWTAPPGTPGLTGADGRSGLVVAELAGGEDDAPRVAERLADQVAADIAPRHGGVSVLAGGSAMVYAQINGQTLRDVVLMESIAIPLTFLVLVWVFRGLPAAALPVAVGALAIVGSLSVLRLVAMVTPASIFALNLTTALGLALAVDYTLLIVSRFRDEMADGADREQALITTMVTAGRTVLFSALTVALSMAAMALFPMYFLTSFAYAGVATVALCALAAIVVTPAAIMALGPRLDAFDLHRLLGPTRAQPRPTDQMFWYRTTRFVIRRALPIGAATTVLLLALGAPFLKVAWGLPDDRVLPTSASSRQVGDLMRAQFPGNSEAAVTVVLPDAHGLTPSSFADYARSASLLPGVPVVDSPAGTFVEGTRVGPPATGAGLDQGVAFLTVASSTPLFTPESDAQLDRLRALPGPGDRTVELTGIAAINADTLTAITARLPAVLGIVAVVTFVLLFLLTGSVVLPLKALILNTLSLTAAFGALVWIFQDGNLGALGTTPTGTLVANMPVLLFCIAFGLSMDYEVFLLARIRELWLASGRTRADNDESVAVGLARTGRVVTAAALIMAISFGALVAAQVSFMRMFGLGLTLAVLIDATVVRMVLLPAMMHLMGRWNWWAPAPLASLHERIRPSHAR</sequence>
<evidence type="ECO:0000256" key="1">
    <source>
        <dbReference type="ARBA" id="ARBA00004651"/>
    </source>
</evidence>
<dbReference type="PROSITE" id="PS50156">
    <property type="entry name" value="SSD"/>
    <property type="match status" value="2"/>
</dbReference>
<feature type="transmembrane region" description="Helical" evidence="7">
    <location>
        <begin position="304"/>
        <end position="325"/>
    </location>
</feature>
<dbReference type="EMBL" id="JYNL01000048">
    <property type="protein sequence ID" value="KMO71992.1"/>
    <property type="molecule type" value="Genomic_DNA"/>
</dbReference>
<keyword evidence="6 7" id="KW-0472">Membrane</keyword>
<evidence type="ECO:0000256" key="7">
    <source>
        <dbReference type="SAM" id="Phobius"/>
    </source>
</evidence>
<feature type="transmembrane region" description="Helical" evidence="7">
    <location>
        <begin position="253"/>
        <end position="276"/>
    </location>
</feature>